<dbReference type="InterPro" id="IPR003439">
    <property type="entry name" value="ABC_transporter-like_ATP-bd"/>
</dbReference>
<accession>A0A537LIQ9</accession>
<dbReference type="PANTHER" id="PTHR43820">
    <property type="entry name" value="HIGH-AFFINITY BRANCHED-CHAIN AMINO ACID TRANSPORT ATP-BINDING PROTEIN LIVF"/>
    <property type="match status" value="1"/>
</dbReference>
<evidence type="ECO:0000256" key="5">
    <source>
        <dbReference type="ARBA" id="ARBA00022970"/>
    </source>
</evidence>
<dbReference type="InterPro" id="IPR017871">
    <property type="entry name" value="ABC_transporter-like_CS"/>
</dbReference>
<name>A0A537LIQ9_9BACT</name>
<feature type="non-terminal residue" evidence="7">
    <location>
        <position position="214"/>
    </location>
</feature>
<gene>
    <name evidence="7" type="ORF">E6H02_10830</name>
</gene>
<dbReference type="AlphaFoldDB" id="A0A537LIQ9"/>
<evidence type="ECO:0000256" key="2">
    <source>
        <dbReference type="ARBA" id="ARBA00022448"/>
    </source>
</evidence>
<evidence type="ECO:0000256" key="4">
    <source>
        <dbReference type="ARBA" id="ARBA00022840"/>
    </source>
</evidence>
<dbReference type="Pfam" id="PF00005">
    <property type="entry name" value="ABC_tran"/>
    <property type="match status" value="1"/>
</dbReference>
<evidence type="ECO:0000313" key="7">
    <source>
        <dbReference type="EMBL" id="TMJ07873.1"/>
    </source>
</evidence>
<dbReference type="EMBL" id="VBAM01000444">
    <property type="protein sequence ID" value="TMJ07873.1"/>
    <property type="molecule type" value="Genomic_DNA"/>
</dbReference>
<dbReference type="SUPFAM" id="SSF52540">
    <property type="entry name" value="P-loop containing nucleoside triphosphate hydrolases"/>
    <property type="match status" value="1"/>
</dbReference>
<sequence length="214" mass="22877">MLALTGVDTYYGESHILQGVTLEAGPAAITCLLGRNGAGKTTAVRTVMGFTPPRAGRVAFRGRDITGAPAHRVARAGVALVPQGRGIFPDLTVRQQLTLAPRSGGWPLGRVYERFPVLAERADQPGGLLSGGEQQMLAIGRALLQGPQLLLMDEPTEGLAPLFVARVREILEEVRREGLSVLLVEQNLALALEVADRIYVLNKGRVVFAGPPDR</sequence>
<keyword evidence="4 7" id="KW-0067">ATP-binding</keyword>
<dbReference type="CDD" id="cd03224">
    <property type="entry name" value="ABC_TM1139_LivF_branched"/>
    <property type="match status" value="1"/>
</dbReference>
<protein>
    <submittedName>
        <fullName evidence="7">ABC transporter ATP-binding protein</fullName>
    </submittedName>
</protein>
<comment type="caution">
    <text evidence="7">The sequence shown here is derived from an EMBL/GenBank/DDBJ whole genome shotgun (WGS) entry which is preliminary data.</text>
</comment>
<dbReference type="InterPro" id="IPR052156">
    <property type="entry name" value="BCAA_Transport_ATP-bd_LivF"/>
</dbReference>
<organism evidence="7 8">
    <name type="scientific">Candidatus Segetimicrobium genomatis</name>
    <dbReference type="NCBI Taxonomy" id="2569760"/>
    <lineage>
        <taxon>Bacteria</taxon>
        <taxon>Bacillati</taxon>
        <taxon>Candidatus Sysuimicrobiota</taxon>
        <taxon>Candidatus Sysuimicrobiia</taxon>
        <taxon>Candidatus Sysuimicrobiales</taxon>
        <taxon>Candidatus Segetimicrobiaceae</taxon>
        <taxon>Candidatus Segetimicrobium</taxon>
    </lineage>
</organism>
<keyword evidence="2" id="KW-0813">Transport</keyword>
<dbReference type="InterPro" id="IPR003593">
    <property type="entry name" value="AAA+_ATPase"/>
</dbReference>
<proteinExistence type="inferred from homology"/>
<dbReference type="Proteomes" id="UP000320393">
    <property type="component" value="Unassembled WGS sequence"/>
</dbReference>
<dbReference type="GO" id="GO:0015658">
    <property type="term" value="F:branched-chain amino acid transmembrane transporter activity"/>
    <property type="evidence" value="ECO:0007669"/>
    <property type="project" value="TreeGrafter"/>
</dbReference>
<dbReference type="SMART" id="SM00382">
    <property type="entry name" value="AAA"/>
    <property type="match status" value="1"/>
</dbReference>
<feature type="domain" description="ABC transporter" evidence="6">
    <location>
        <begin position="2"/>
        <end position="214"/>
    </location>
</feature>
<keyword evidence="5" id="KW-0029">Amino-acid transport</keyword>
<evidence type="ECO:0000259" key="6">
    <source>
        <dbReference type="PROSITE" id="PS50893"/>
    </source>
</evidence>
<evidence type="ECO:0000256" key="1">
    <source>
        <dbReference type="ARBA" id="ARBA00005417"/>
    </source>
</evidence>
<dbReference type="PANTHER" id="PTHR43820:SF2">
    <property type="entry name" value="ABC TRANSPORTER ATP-BINDING PROTEIN"/>
    <property type="match status" value="1"/>
</dbReference>
<dbReference type="GO" id="GO:0015807">
    <property type="term" value="P:L-amino acid transport"/>
    <property type="evidence" value="ECO:0007669"/>
    <property type="project" value="TreeGrafter"/>
</dbReference>
<dbReference type="GO" id="GO:0005524">
    <property type="term" value="F:ATP binding"/>
    <property type="evidence" value="ECO:0007669"/>
    <property type="project" value="UniProtKB-KW"/>
</dbReference>
<reference evidence="7 8" key="1">
    <citation type="journal article" date="2019" name="Nat. Microbiol.">
        <title>Mediterranean grassland soil C-N compound turnover is dependent on rainfall and depth, and is mediated by genomically divergent microorganisms.</title>
        <authorList>
            <person name="Diamond S."/>
            <person name="Andeer P.F."/>
            <person name="Li Z."/>
            <person name="Crits-Christoph A."/>
            <person name="Burstein D."/>
            <person name="Anantharaman K."/>
            <person name="Lane K.R."/>
            <person name="Thomas B.C."/>
            <person name="Pan C."/>
            <person name="Northen T.R."/>
            <person name="Banfield J.F."/>
        </authorList>
    </citation>
    <scope>NUCLEOTIDE SEQUENCE [LARGE SCALE GENOMIC DNA]</scope>
    <source>
        <strain evidence="7">NP_5</strain>
    </source>
</reference>
<comment type="similarity">
    <text evidence="1">Belongs to the ABC transporter superfamily.</text>
</comment>
<dbReference type="Gene3D" id="3.40.50.300">
    <property type="entry name" value="P-loop containing nucleotide triphosphate hydrolases"/>
    <property type="match status" value="1"/>
</dbReference>
<evidence type="ECO:0000256" key="3">
    <source>
        <dbReference type="ARBA" id="ARBA00022741"/>
    </source>
</evidence>
<keyword evidence="3" id="KW-0547">Nucleotide-binding</keyword>
<evidence type="ECO:0000313" key="8">
    <source>
        <dbReference type="Proteomes" id="UP000320393"/>
    </source>
</evidence>
<dbReference type="PROSITE" id="PS50893">
    <property type="entry name" value="ABC_TRANSPORTER_2"/>
    <property type="match status" value="1"/>
</dbReference>
<dbReference type="PROSITE" id="PS00211">
    <property type="entry name" value="ABC_TRANSPORTER_1"/>
    <property type="match status" value="1"/>
</dbReference>
<dbReference type="GO" id="GO:0016887">
    <property type="term" value="F:ATP hydrolysis activity"/>
    <property type="evidence" value="ECO:0007669"/>
    <property type="project" value="InterPro"/>
</dbReference>
<dbReference type="InterPro" id="IPR027417">
    <property type="entry name" value="P-loop_NTPase"/>
</dbReference>